<dbReference type="AlphaFoldDB" id="A0A726Y7C6"/>
<evidence type="ECO:0000313" key="1">
    <source>
        <dbReference type="EMBL" id="HAE1794077.1"/>
    </source>
</evidence>
<dbReference type="Gene3D" id="1.20.120.330">
    <property type="entry name" value="Nucleotidyltransferases domain 2"/>
    <property type="match status" value="1"/>
</dbReference>
<name>A0A726Y7C6_SALET</name>
<reference evidence="1" key="1">
    <citation type="journal article" date="2018" name="Genome Biol.">
        <title>SKESA: strategic k-mer extension for scrupulous assemblies.</title>
        <authorList>
            <person name="Souvorov A."/>
            <person name="Agarwala R."/>
            <person name="Lipman D.J."/>
        </authorList>
    </citation>
    <scope>NUCLEOTIDE SEQUENCE</scope>
    <source>
        <strain evidence="1">BCW_2640</strain>
    </source>
</reference>
<reference evidence="1" key="2">
    <citation type="submission" date="2018-07" db="EMBL/GenBank/DDBJ databases">
        <authorList>
            <consortium name="NCBI Pathogen Detection Project"/>
        </authorList>
    </citation>
    <scope>NUCLEOTIDE SEQUENCE</scope>
    <source>
        <strain evidence="1">BCW_2640</strain>
    </source>
</reference>
<gene>
    <name evidence="1" type="ORF">G3V02_002805</name>
</gene>
<accession>A0A726Y7C6</accession>
<evidence type="ECO:0008006" key="2">
    <source>
        <dbReference type="Google" id="ProtNLM"/>
    </source>
</evidence>
<dbReference type="EMBL" id="DAARBX010000013">
    <property type="protein sequence ID" value="HAE1794077.1"/>
    <property type="molecule type" value="Genomic_DNA"/>
</dbReference>
<proteinExistence type="predicted"/>
<protein>
    <recommendedName>
        <fullName evidence="2">HEPN domain-containing protein</fullName>
    </recommendedName>
</protein>
<sequence length="126" mass="14685">MAIINSDFLNFAIDCYGRKDEIGFRNSISRSYYAIYHKSLANAEMPRCAANHHAALINYIDGLGNQKDQKMKELARLLRLMRKARNDADYNLDVTMTDKLALQNFKHYRLIDELWSQVLPEIRSTK</sequence>
<comment type="caution">
    <text evidence="1">The sequence shown here is derived from an EMBL/GenBank/DDBJ whole genome shotgun (WGS) entry which is preliminary data.</text>
</comment>
<organism evidence="1">
    <name type="scientific">Salmonella enterica subsp. enterica serovar Ank</name>
    <dbReference type="NCBI Taxonomy" id="1173578"/>
    <lineage>
        <taxon>Bacteria</taxon>
        <taxon>Pseudomonadati</taxon>
        <taxon>Pseudomonadota</taxon>
        <taxon>Gammaproteobacteria</taxon>
        <taxon>Enterobacterales</taxon>
        <taxon>Enterobacteriaceae</taxon>
        <taxon>Salmonella</taxon>
    </lineage>
</organism>